<dbReference type="PANTHER" id="PTHR10695:SF46">
    <property type="entry name" value="BIFUNCTIONAL COENZYME A SYNTHASE-RELATED"/>
    <property type="match status" value="1"/>
</dbReference>
<dbReference type="InterPro" id="IPR001977">
    <property type="entry name" value="Depp_CoAkinase"/>
</dbReference>
<dbReference type="Gene3D" id="3.40.50.300">
    <property type="entry name" value="P-loop containing nucleotide triphosphate hydrolases"/>
    <property type="match status" value="1"/>
</dbReference>
<comment type="function">
    <text evidence="3">Catalyzes the phosphorylation of the 3'-hydroxyl group of dephosphocoenzyme A to form coenzyme A.</text>
</comment>
<feature type="binding site" evidence="3">
    <location>
        <begin position="12"/>
        <end position="17"/>
    </location>
    <ligand>
        <name>ATP</name>
        <dbReference type="ChEBI" id="CHEBI:30616"/>
    </ligand>
</feature>
<name>A0A926DKV4_9FIRM</name>
<dbReference type="GO" id="GO:0005737">
    <property type="term" value="C:cytoplasm"/>
    <property type="evidence" value="ECO:0007669"/>
    <property type="project" value="UniProtKB-SubCell"/>
</dbReference>
<dbReference type="GO" id="GO:0004140">
    <property type="term" value="F:dephospho-CoA kinase activity"/>
    <property type="evidence" value="ECO:0007669"/>
    <property type="project" value="UniProtKB-UniRule"/>
</dbReference>
<reference evidence="5" key="1">
    <citation type="submission" date="2020-08" db="EMBL/GenBank/DDBJ databases">
        <title>Genome public.</title>
        <authorList>
            <person name="Liu C."/>
            <person name="Sun Q."/>
        </authorList>
    </citation>
    <scope>NUCLEOTIDE SEQUENCE</scope>
    <source>
        <strain evidence="5">H8</strain>
    </source>
</reference>
<organism evidence="5 6">
    <name type="scientific">Congzhengia minquanensis</name>
    <dbReference type="NCBI Taxonomy" id="2763657"/>
    <lineage>
        <taxon>Bacteria</taxon>
        <taxon>Bacillati</taxon>
        <taxon>Bacillota</taxon>
        <taxon>Clostridia</taxon>
        <taxon>Eubacteriales</taxon>
        <taxon>Oscillospiraceae</taxon>
        <taxon>Congzhengia</taxon>
    </lineage>
</organism>
<keyword evidence="3 5" id="KW-0418">Kinase</keyword>
<dbReference type="AlphaFoldDB" id="A0A926DKV4"/>
<dbReference type="NCBIfam" id="TIGR00152">
    <property type="entry name" value="dephospho-CoA kinase"/>
    <property type="match status" value="1"/>
</dbReference>
<dbReference type="RefSeq" id="WP_249311092.1">
    <property type="nucleotide sequence ID" value="NZ_JACRSU010000001.1"/>
</dbReference>
<comment type="subcellular location">
    <subcellularLocation>
        <location evidence="3">Cytoplasm</location>
    </subcellularLocation>
</comment>
<protein>
    <recommendedName>
        <fullName evidence="3 4">Dephospho-CoA kinase</fullName>
        <ecNumber evidence="3 4">2.7.1.24</ecNumber>
    </recommendedName>
    <alternativeName>
        <fullName evidence="3">Dephosphocoenzyme A kinase</fullName>
    </alternativeName>
</protein>
<gene>
    <name evidence="3" type="primary">coaE</name>
    <name evidence="5" type="ORF">H8698_02820</name>
</gene>
<comment type="pathway">
    <text evidence="3">Cofactor biosynthesis; coenzyme A biosynthesis; CoA from (R)-pantothenate: step 5/5.</text>
</comment>
<dbReference type="Proteomes" id="UP000611762">
    <property type="component" value="Unassembled WGS sequence"/>
</dbReference>
<comment type="similarity">
    <text evidence="3">Belongs to the CoaE family.</text>
</comment>
<evidence type="ECO:0000256" key="1">
    <source>
        <dbReference type="ARBA" id="ARBA00022741"/>
    </source>
</evidence>
<evidence type="ECO:0000313" key="5">
    <source>
        <dbReference type="EMBL" id="MBC8539908.1"/>
    </source>
</evidence>
<keyword evidence="3" id="KW-0963">Cytoplasm</keyword>
<dbReference type="GO" id="GO:0005524">
    <property type="term" value="F:ATP binding"/>
    <property type="evidence" value="ECO:0007669"/>
    <property type="project" value="UniProtKB-UniRule"/>
</dbReference>
<dbReference type="EC" id="2.7.1.24" evidence="3 4"/>
<sequence length="196" mass="21593">MKKIIGLTGPSGAGKSTVSNAFYTLGAHVIDADRVARFVVEKGKPALFEIETTFGEQVILPEGELNRPALAEIVFRSPEALHKLNLITHKYIIEEIQKEIEDAQEPCVVIDAAVLFESGLNELCHSVVCVTAERGLRLKRIMARDGLTIRQAQDRINAQNGDDFYVSRSDFHIENNGSSDALLAQAEHIFKGVCCE</sequence>
<dbReference type="EMBL" id="JACRSU010000001">
    <property type="protein sequence ID" value="MBC8539908.1"/>
    <property type="molecule type" value="Genomic_DNA"/>
</dbReference>
<dbReference type="PROSITE" id="PS51219">
    <property type="entry name" value="DPCK"/>
    <property type="match status" value="1"/>
</dbReference>
<keyword evidence="3 5" id="KW-0808">Transferase</keyword>
<dbReference type="GO" id="GO:0015937">
    <property type="term" value="P:coenzyme A biosynthetic process"/>
    <property type="evidence" value="ECO:0007669"/>
    <property type="project" value="UniProtKB-UniRule"/>
</dbReference>
<evidence type="ECO:0000313" key="6">
    <source>
        <dbReference type="Proteomes" id="UP000611762"/>
    </source>
</evidence>
<dbReference type="CDD" id="cd02022">
    <property type="entry name" value="DPCK"/>
    <property type="match status" value="1"/>
</dbReference>
<proteinExistence type="inferred from homology"/>
<dbReference type="Pfam" id="PF01121">
    <property type="entry name" value="CoaE"/>
    <property type="match status" value="1"/>
</dbReference>
<evidence type="ECO:0000256" key="2">
    <source>
        <dbReference type="ARBA" id="ARBA00022840"/>
    </source>
</evidence>
<dbReference type="SUPFAM" id="SSF52540">
    <property type="entry name" value="P-loop containing nucleoside triphosphate hydrolases"/>
    <property type="match status" value="1"/>
</dbReference>
<dbReference type="PANTHER" id="PTHR10695">
    <property type="entry name" value="DEPHOSPHO-COA KINASE-RELATED"/>
    <property type="match status" value="1"/>
</dbReference>
<evidence type="ECO:0000256" key="3">
    <source>
        <dbReference type="HAMAP-Rule" id="MF_00376"/>
    </source>
</evidence>
<dbReference type="InterPro" id="IPR027417">
    <property type="entry name" value="P-loop_NTPase"/>
</dbReference>
<keyword evidence="1 3" id="KW-0547">Nucleotide-binding</keyword>
<comment type="caution">
    <text evidence="5">The sequence shown here is derived from an EMBL/GenBank/DDBJ whole genome shotgun (WGS) entry which is preliminary data.</text>
</comment>
<evidence type="ECO:0000256" key="4">
    <source>
        <dbReference type="NCBIfam" id="TIGR00152"/>
    </source>
</evidence>
<dbReference type="HAMAP" id="MF_00376">
    <property type="entry name" value="Dephospho_CoA_kinase"/>
    <property type="match status" value="1"/>
</dbReference>
<accession>A0A926DKV4</accession>
<keyword evidence="3" id="KW-0173">Coenzyme A biosynthesis</keyword>
<keyword evidence="2 3" id="KW-0067">ATP-binding</keyword>
<keyword evidence="6" id="KW-1185">Reference proteome</keyword>
<comment type="catalytic activity">
    <reaction evidence="3">
        <text>3'-dephospho-CoA + ATP = ADP + CoA + H(+)</text>
        <dbReference type="Rhea" id="RHEA:18245"/>
        <dbReference type="ChEBI" id="CHEBI:15378"/>
        <dbReference type="ChEBI" id="CHEBI:30616"/>
        <dbReference type="ChEBI" id="CHEBI:57287"/>
        <dbReference type="ChEBI" id="CHEBI:57328"/>
        <dbReference type="ChEBI" id="CHEBI:456216"/>
        <dbReference type="EC" id="2.7.1.24"/>
    </reaction>
</comment>